<keyword evidence="1" id="KW-0472">Membrane</keyword>
<comment type="caution">
    <text evidence="2">The sequence shown here is derived from an EMBL/GenBank/DDBJ whole genome shotgun (WGS) entry which is preliminary data.</text>
</comment>
<dbReference type="RefSeq" id="WP_237463630.1">
    <property type="nucleotide sequence ID" value="NZ_BAAALZ010000002.1"/>
</dbReference>
<evidence type="ECO:0000256" key="1">
    <source>
        <dbReference type="SAM" id="Phobius"/>
    </source>
</evidence>
<reference evidence="2 3" key="1">
    <citation type="submission" date="2020-07" db="EMBL/GenBank/DDBJ databases">
        <title>Sequencing the genomes of 1000 actinobacteria strains.</title>
        <authorList>
            <person name="Klenk H.-P."/>
        </authorList>
    </citation>
    <scope>NUCLEOTIDE SEQUENCE [LARGE SCALE GENOMIC DNA]</scope>
    <source>
        <strain evidence="2 3">DSM 17380</strain>
    </source>
</reference>
<feature type="transmembrane region" description="Helical" evidence="1">
    <location>
        <begin position="64"/>
        <end position="83"/>
    </location>
</feature>
<keyword evidence="3" id="KW-1185">Reference proteome</keyword>
<dbReference type="AlphaFoldDB" id="A0A852R9W0"/>
<dbReference type="EMBL" id="JACCBD010000001">
    <property type="protein sequence ID" value="NYD26106.1"/>
    <property type="molecule type" value="Genomic_DNA"/>
</dbReference>
<protein>
    <submittedName>
        <fullName evidence="2">Uncharacterized protein</fullName>
    </submittedName>
</protein>
<accession>A0A852R9W0</accession>
<keyword evidence="1" id="KW-1133">Transmembrane helix</keyword>
<organism evidence="2 3">
    <name type="scientific">Leucobacter aridicollis</name>
    <dbReference type="NCBI Taxonomy" id="283878"/>
    <lineage>
        <taxon>Bacteria</taxon>
        <taxon>Bacillati</taxon>
        <taxon>Actinomycetota</taxon>
        <taxon>Actinomycetes</taxon>
        <taxon>Micrococcales</taxon>
        <taxon>Microbacteriaceae</taxon>
        <taxon>Leucobacter</taxon>
    </lineage>
</organism>
<feature type="transmembrane region" description="Helical" evidence="1">
    <location>
        <begin position="33"/>
        <end position="52"/>
    </location>
</feature>
<name>A0A852R9W0_9MICO</name>
<dbReference type="Proteomes" id="UP000586095">
    <property type="component" value="Unassembled WGS sequence"/>
</dbReference>
<keyword evidence="1" id="KW-0812">Transmembrane</keyword>
<proteinExistence type="predicted"/>
<evidence type="ECO:0000313" key="2">
    <source>
        <dbReference type="EMBL" id="NYD26106.1"/>
    </source>
</evidence>
<sequence>MSSNVKKEVQKVADKTAWNPMRLVSSWGVRSNHAYTAGLLSVGVSLATWLVSRGKNDAKSQSDRWGIFIGQWAPTFFVLGVGLKLEEES</sequence>
<gene>
    <name evidence="2" type="ORF">BJ960_000909</name>
</gene>
<evidence type="ECO:0000313" key="3">
    <source>
        <dbReference type="Proteomes" id="UP000586095"/>
    </source>
</evidence>